<gene>
    <name evidence="3" type="ORF">CGOC_LOCUS10637</name>
</gene>
<dbReference type="PANTHER" id="PTHR11080">
    <property type="entry name" value="PYRAZINAMIDASE/NICOTINAMIDASE"/>
    <property type="match status" value="1"/>
</dbReference>
<dbReference type="GO" id="GO:0016787">
    <property type="term" value="F:hydrolase activity"/>
    <property type="evidence" value="ECO:0007669"/>
    <property type="project" value="UniProtKB-KW"/>
</dbReference>
<sequence length="112" mass="12860">MVVYTQDWHPENHISFVERAKDEDRILKNHPDKEVRAFDAVQFETPSLNQASFFDSFSYSVLYPSHCVENSWGAQLHSDLVLPGSNVFLIRKGEEIHVDSYSAFADNDGKQL</sequence>
<dbReference type="AlphaFoldDB" id="A0A3P7MD40"/>
<evidence type="ECO:0000313" key="3">
    <source>
        <dbReference type="EMBL" id="VDN27364.1"/>
    </source>
</evidence>
<dbReference type="InterPro" id="IPR052347">
    <property type="entry name" value="Isochorismatase_Nicotinamidase"/>
</dbReference>
<name>A0A3P7MD40_CYLGO</name>
<organism evidence="3 4">
    <name type="scientific">Cylicostephanus goldi</name>
    <name type="common">Nematode worm</name>
    <dbReference type="NCBI Taxonomy" id="71465"/>
    <lineage>
        <taxon>Eukaryota</taxon>
        <taxon>Metazoa</taxon>
        <taxon>Ecdysozoa</taxon>
        <taxon>Nematoda</taxon>
        <taxon>Chromadorea</taxon>
        <taxon>Rhabditida</taxon>
        <taxon>Rhabditina</taxon>
        <taxon>Rhabditomorpha</taxon>
        <taxon>Strongyloidea</taxon>
        <taxon>Strongylidae</taxon>
        <taxon>Cylicostephanus</taxon>
    </lineage>
</organism>
<accession>A0A3P7MD40</accession>
<evidence type="ECO:0000256" key="1">
    <source>
        <dbReference type="ARBA" id="ARBA00006336"/>
    </source>
</evidence>
<dbReference type="Gene3D" id="3.40.50.850">
    <property type="entry name" value="Isochorismatase-like"/>
    <property type="match status" value="1"/>
</dbReference>
<evidence type="ECO:0000256" key="2">
    <source>
        <dbReference type="ARBA" id="ARBA00022801"/>
    </source>
</evidence>
<evidence type="ECO:0000313" key="4">
    <source>
        <dbReference type="Proteomes" id="UP000271889"/>
    </source>
</evidence>
<proteinExistence type="inferred from homology"/>
<dbReference type="PANTHER" id="PTHR11080:SF2">
    <property type="entry name" value="LD05707P"/>
    <property type="match status" value="1"/>
</dbReference>
<dbReference type="OrthoDB" id="167809at2759"/>
<protein>
    <submittedName>
        <fullName evidence="3">Uncharacterized protein</fullName>
    </submittedName>
</protein>
<comment type="similarity">
    <text evidence="1">Belongs to the isochorismatase family.</text>
</comment>
<dbReference type="InterPro" id="IPR036380">
    <property type="entry name" value="Isochorismatase-like_sf"/>
</dbReference>
<keyword evidence="4" id="KW-1185">Reference proteome</keyword>
<dbReference type="Proteomes" id="UP000271889">
    <property type="component" value="Unassembled WGS sequence"/>
</dbReference>
<dbReference type="SUPFAM" id="SSF52499">
    <property type="entry name" value="Isochorismatase-like hydrolases"/>
    <property type="match status" value="1"/>
</dbReference>
<keyword evidence="2" id="KW-0378">Hydrolase</keyword>
<reference evidence="3 4" key="1">
    <citation type="submission" date="2018-11" db="EMBL/GenBank/DDBJ databases">
        <authorList>
            <consortium name="Pathogen Informatics"/>
        </authorList>
    </citation>
    <scope>NUCLEOTIDE SEQUENCE [LARGE SCALE GENOMIC DNA]</scope>
</reference>
<dbReference type="EMBL" id="UYRV01112246">
    <property type="protein sequence ID" value="VDN27364.1"/>
    <property type="molecule type" value="Genomic_DNA"/>
</dbReference>